<protein>
    <recommendedName>
        <fullName evidence="1">Complex 1 LYR protein domain-containing protein</fullName>
    </recommendedName>
</protein>
<comment type="caution">
    <text evidence="2">The sequence shown here is derived from an EMBL/GenBank/DDBJ whole genome shotgun (WGS) entry which is preliminary data.</text>
</comment>
<dbReference type="InterPro" id="IPR008011">
    <property type="entry name" value="Complex1_LYR_dom"/>
</dbReference>
<dbReference type="EMBL" id="AMYB01000008">
    <property type="protein sequence ID" value="OAC99401.1"/>
    <property type="molecule type" value="Genomic_DNA"/>
</dbReference>
<proteinExistence type="predicted"/>
<dbReference type="InterPro" id="IPR045293">
    <property type="entry name" value="Complex1_LYR_LYRM2"/>
</dbReference>
<keyword evidence="3" id="KW-1185">Reference proteome</keyword>
<dbReference type="Pfam" id="PF05347">
    <property type="entry name" value="Complex1_LYR"/>
    <property type="match status" value="1"/>
</dbReference>
<dbReference type="Proteomes" id="UP000077051">
    <property type="component" value="Unassembled WGS sequence"/>
</dbReference>
<organism evidence="2 3">
    <name type="scientific">Mucor lusitanicus CBS 277.49</name>
    <dbReference type="NCBI Taxonomy" id="747725"/>
    <lineage>
        <taxon>Eukaryota</taxon>
        <taxon>Fungi</taxon>
        <taxon>Fungi incertae sedis</taxon>
        <taxon>Mucoromycota</taxon>
        <taxon>Mucoromycotina</taxon>
        <taxon>Mucoromycetes</taxon>
        <taxon>Mucorales</taxon>
        <taxon>Mucorineae</taxon>
        <taxon>Mucoraceae</taxon>
        <taxon>Mucor</taxon>
    </lineage>
</organism>
<accession>A0A168I092</accession>
<name>A0A168I092_MUCCL</name>
<evidence type="ECO:0000313" key="3">
    <source>
        <dbReference type="Proteomes" id="UP000077051"/>
    </source>
</evidence>
<feature type="domain" description="Complex 1 LYR protein" evidence="1">
    <location>
        <begin position="32"/>
        <end position="72"/>
    </location>
</feature>
<dbReference type="VEuPathDB" id="FungiDB:MUCCIDRAFT_114591"/>
<sequence length="92" mass="10849">MLPTLIRLHKAPPMPKFFQEGLTLDHFLLRGQVISLYRQIVRCTKGMDKRDAKELIQWARADFERHRNEKSIVSTCHPRHADPQTTLTFFFA</sequence>
<dbReference type="STRING" id="747725.A0A168I092"/>
<evidence type="ECO:0000313" key="2">
    <source>
        <dbReference type="EMBL" id="OAC99401.1"/>
    </source>
</evidence>
<dbReference type="AlphaFoldDB" id="A0A168I092"/>
<dbReference type="CDD" id="cd20262">
    <property type="entry name" value="Complex1_LYR_LYRM2"/>
    <property type="match status" value="1"/>
</dbReference>
<evidence type="ECO:0000259" key="1">
    <source>
        <dbReference type="Pfam" id="PF05347"/>
    </source>
</evidence>
<gene>
    <name evidence="2" type="ORF">MUCCIDRAFT_114591</name>
</gene>
<reference evidence="2 3" key="1">
    <citation type="submission" date="2015-06" db="EMBL/GenBank/DDBJ databases">
        <title>Expansion of signal transduction pathways in fungi by whole-genome duplication.</title>
        <authorList>
            <consortium name="DOE Joint Genome Institute"/>
            <person name="Corrochano L.M."/>
            <person name="Kuo A."/>
            <person name="Marcet-Houben M."/>
            <person name="Polaino S."/>
            <person name="Salamov A."/>
            <person name="Villalobos J.M."/>
            <person name="Alvarez M.I."/>
            <person name="Avalos J."/>
            <person name="Benito E.P."/>
            <person name="Benoit I."/>
            <person name="Burger G."/>
            <person name="Camino L.P."/>
            <person name="Canovas D."/>
            <person name="Cerda-Olmedo E."/>
            <person name="Cheng J.-F."/>
            <person name="Dominguez A."/>
            <person name="Elias M."/>
            <person name="Eslava A.P."/>
            <person name="Glaser F."/>
            <person name="Grimwood J."/>
            <person name="Gutierrez G."/>
            <person name="Heitman J."/>
            <person name="Henrissat B."/>
            <person name="Iturriaga E.A."/>
            <person name="Lang B.F."/>
            <person name="Lavin J.L."/>
            <person name="Lee S."/>
            <person name="Li W."/>
            <person name="Lindquist E."/>
            <person name="Lopez-Garcia S."/>
            <person name="Luque E.M."/>
            <person name="Marcos A.T."/>
            <person name="Martin J."/>
            <person name="Mccluskey K."/>
            <person name="Medina H.R."/>
            <person name="Miralles-Duran A."/>
            <person name="Miyazaki A."/>
            <person name="Munoz-Torres E."/>
            <person name="Oguiza J.A."/>
            <person name="Ohm R."/>
            <person name="Olmedo M."/>
            <person name="Orejas M."/>
            <person name="Ortiz-Castellanos L."/>
            <person name="Pisabarro A.G."/>
            <person name="Rodriguez-Romero J."/>
            <person name="Ruiz-Herrera J."/>
            <person name="Ruiz-Vazquez R."/>
            <person name="Sanz C."/>
            <person name="Schackwitz W."/>
            <person name="Schmutz J."/>
            <person name="Shahriari M."/>
            <person name="Shelest E."/>
            <person name="Silva-Franco F."/>
            <person name="Soanes D."/>
            <person name="Syed K."/>
            <person name="Tagua V.G."/>
            <person name="Talbot N.J."/>
            <person name="Thon M."/>
            <person name="De Vries R.P."/>
            <person name="Wiebenga A."/>
            <person name="Yadav J.S."/>
            <person name="Braun E.L."/>
            <person name="Baker S."/>
            <person name="Garre V."/>
            <person name="Horwitz B."/>
            <person name="Torres-Martinez S."/>
            <person name="Idnurm A."/>
            <person name="Herrera-Estrella A."/>
            <person name="Gabaldon T."/>
            <person name="Grigoriev I.V."/>
        </authorList>
    </citation>
    <scope>NUCLEOTIDE SEQUENCE [LARGE SCALE GENOMIC DNA]</scope>
    <source>
        <strain evidence="2 3">CBS 277.49</strain>
    </source>
</reference>
<dbReference type="OrthoDB" id="74240at2759"/>